<dbReference type="EMBL" id="CAKMMG010000001">
    <property type="protein sequence ID" value="CAH1192862.1"/>
    <property type="molecule type" value="Genomic_DNA"/>
</dbReference>
<evidence type="ECO:0000313" key="4">
    <source>
        <dbReference type="EMBL" id="CAH1192862.1"/>
    </source>
</evidence>
<reference evidence="4" key="1">
    <citation type="submission" date="2022-01" db="EMBL/GenBank/DDBJ databases">
        <authorList>
            <person name="Criscuolo A."/>
        </authorList>
    </citation>
    <scope>NUCLEOTIDE SEQUENCE</scope>
    <source>
        <strain evidence="4">CIP111892</strain>
    </source>
</reference>
<dbReference type="InterPro" id="IPR000600">
    <property type="entry name" value="ROK"/>
</dbReference>
<evidence type="ECO:0000256" key="3">
    <source>
        <dbReference type="ARBA" id="ARBA00022629"/>
    </source>
</evidence>
<protein>
    <recommendedName>
        <fullName evidence="6">ROK family protein</fullName>
    </recommendedName>
</protein>
<accession>A0ABM9BR66</accession>
<dbReference type="PANTHER" id="PTHR18964:SF149">
    <property type="entry name" value="BIFUNCTIONAL UDP-N-ACETYLGLUCOSAMINE 2-EPIMERASE_N-ACETYLMANNOSAMINE KINASE"/>
    <property type="match status" value="1"/>
</dbReference>
<dbReference type="Gene3D" id="3.30.420.40">
    <property type="match status" value="2"/>
</dbReference>
<sequence>MKNIGGNALVIREVNINLVRKELKEQGQATKRLIAENTGLSIVTVGTVLQYLVEQQEVREGDMISSSGGRPAQQYIYNDEHSLALILFPYEEDSGIQIRRTVVTLSGRRLHEVSIPVNRIDLSSFETLIDEAMLQYSAIQAIGFGLPGAEIDGKMLVSDYIALRDISVTEHFKNRYGKPVVLENDVNAAVIGYCNRLQETAESSVVYMYFPDRFGPGAGIYINGRLHKGKRGFAGEVANIPLGIPWGDPSLITSFERITEAIAKLTAAVNSVLNPDLVVLYGSFLTDHHLRSVVEQCSLFLPGSTVPDIRLTEDFAADYLQGMIVQTLRTLEPGLQLTKSET</sequence>
<comment type="caution">
    <text evidence="4">The sequence shown here is derived from an EMBL/GenBank/DDBJ whole genome shotgun (WGS) entry which is preliminary data.</text>
</comment>
<name>A0ABM9BR66_9BACL</name>
<organism evidence="4 5">
    <name type="scientific">Paenibacillus auburnensis</name>
    <dbReference type="NCBI Taxonomy" id="2905649"/>
    <lineage>
        <taxon>Bacteria</taxon>
        <taxon>Bacillati</taxon>
        <taxon>Bacillota</taxon>
        <taxon>Bacilli</taxon>
        <taxon>Bacillales</taxon>
        <taxon>Paenibacillaceae</taxon>
        <taxon>Paenibacillus</taxon>
    </lineage>
</organism>
<dbReference type="InterPro" id="IPR036390">
    <property type="entry name" value="WH_DNA-bd_sf"/>
</dbReference>
<evidence type="ECO:0008006" key="6">
    <source>
        <dbReference type="Google" id="ProtNLM"/>
    </source>
</evidence>
<dbReference type="SUPFAM" id="SSF53067">
    <property type="entry name" value="Actin-like ATPase domain"/>
    <property type="match status" value="1"/>
</dbReference>
<evidence type="ECO:0000313" key="5">
    <source>
        <dbReference type="Proteomes" id="UP000838324"/>
    </source>
</evidence>
<gene>
    <name evidence="4" type="ORF">PAECIP111892_01109</name>
</gene>
<proteinExistence type="inferred from homology"/>
<dbReference type="RefSeq" id="WP_236330653.1">
    <property type="nucleotide sequence ID" value="NZ_CAKMMG010000001.1"/>
</dbReference>
<comment type="similarity">
    <text evidence="2">Belongs to the ROK (NagC/XylR) family.</text>
</comment>
<evidence type="ECO:0000256" key="2">
    <source>
        <dbReference type="ARBA" id="ARBA00006479"/>
    </source>
</evidence>
<dbReference type="SUPFAM" id="SSF46785">
    <property type="entry name" value="Winged helix' DNA-binding domain"/>
    <property type="match status" value="1"/>
</dbReference>
<keyword evidence="3" id="KW-0119">Carbohydrate metabolism</keyword>
<dbReference type="Gene3D" id="1.10.10.10">
    <property type="entry name" value="Winged helix-like DNA-binding domain superfamily/Winged helix DNA-binding domain"/>
    <property type="match status" value="1"/>
</dbReference>
<dbReference type="Proteomes" id="UP000838324">
    <property type="component" value="Unassembled WGS sequence"/>
</dbReference>
<keyword evidence="3" id="KW-0859">Xylose metabolism</keyword>
<comment type="function">
    <text evidence="1">Transcriptional repressor of xylose-utilizing enzymes.</text>
</comment>
<dbReference type="Pfam" id="PF00480">
    <property type="entry name" value="ROK"/>
    <property type="match status" value="1"/>
</dbReference>
<dbReference type="PANTHER" id="PTHR18964">
    <property type="entry name" value="ROK (REPRESSOR, ORF, KINASE) FAMILY"/>
    <property type="match status" value="1"/>
</dbReference>
<keyword evidence="5" id="KW-1185">Reference proteome</keyword>
<dbReference type="InterPro" id="IPR043129">
    <property type="entry name" value="ATPase_NBD"/>
</dbReference>
<dbReference type="CDD" id="cd23763">
    <property type="entry name" value="ASKHA_ATPase_ROK"/>
    <property type="match status" value="1"/>
</dbReference>
<evidence type="ECO:0000256" key="1">
    <source>
        <dbReference type="ARBA" id="ARBA00002486"/>
    </source>
</evidence>
<dbReference type="InterPro" id="IPR036388">
    <property type="entry name" value="WH-like_DNA-bd_sf"/>
</dbReference>